<dbReference type="Pfam" id="PF00296">
    <property type="entry name" value="Bac_luciferase"/>
    <property type="match status" value="1"/>
</dbReference>
<evidence type="ECO:0000256" key="1">
    <source>
        <dbReference type="ARBA" id="ARBA00022630"/>
    </source>
</evidence>
<dbReference type="Gene3D" id="3.20.20.30">
    <property type="entry name" value="Luciferase-like domain"/>
    <property type="match status" value="1"/>
</dbReference>
<evidence type="ECO:0000259" key="6">
    <source>
        <dbReference type="Pfam" id="PF00296"/>
    </source>
</evidence>
<feature type="domain" description="Luciferase-like" evidence="6">
    <location>
        <begin position="26"/>
        <end position="385"/>
    </location>
</feature>
<evidence type="ECO:0000256" key="4">
    <source>
        <dbReference type="ARBA" id="ARBA00023033"/>
    </source>
</evidence>
<protein>
    <submittedName>
        <fullName evidence="7">LLM class flavin-dependent oxidoreductase</fullName>
    </submittedName>
</protein>
<dbReference type="Proteomes" id="UP000318939">
    <property type="component" value="Plasmid unnamed1"/>
</dbReference>
<comment type="similarity">
    <text evidence="5">Belongs to the NtaA/SnaA/DszA monooxygenase family.</text>
</comment>
<name>A0ABY8INV9_9HYPH</name>
<keyword evidence="4" id="KW-0503">Monooxygenase</keyword>
<reference evidence="7 8" key="1">
    <citation type="journal article" date="2019" name="Phytopathology">
        <title>A Novel Group of Rhizobium tumorigenes-Like Agrobacteria Associated with Crown Gall Disease of Rhododendron and Blueberry.</title>
        <authorList>
            <person name="Kuzmanovic N."/>
            <person name="Behrens P."/>
            <person name="Idczak E."/>
            <person name="Wagner S."/>
            <person name="Gotz M."/>
            <person name="Sproer C."/>
            <person name="Bunk B."/>
            <person name="Overmann J."/>
            <person name="Smalla K."/>
        </authorList>
    </citation>
    <scope>NUCLEOTIDE SEQUENCE [LARGE SCALE GENOMIC DNA]</scope>
    <source>
        <strain evidence="8">rho-6.2</strain>
    </source>
</reference>
<dbReference type="InterPro" id="IPR036661">
    <property type="entry name" value="Luciferase-like_sf"/>
</dbReference>
<gene>
    <name evidence="7" type="ORF">PR018_22000</name>
</gene>
<evidence type="ECO:0000256" key="3">
    <source>
        <dbReference type="ARBA" id="ARBA00023002"/>
    </source>
</evidence>
<proteinExistence type="inferred from homology"/>
<dbReference type="InterPro" id="IPR011251">
    <property type="entry name" value="Luciferase-like_dom"/>
</dbReference>
<organism evidence="7 8">
    <name type="scientific">Rhizobium rhododendri</name>
    <dbReference type="NCBI Taxonomy" id="2506430"/>
    <lineage>
        <taxon>Bacteria</taxon>
        <taxon>Pseudomonadati</taxon>
        <taxon>Pseudomonadota</taxon>
        <taxon>Alphaproteobacteria</taxon>
        <taxon>Hyphomicrobiales</taxon>
        <taxon>Rhizobiaceae</taxon>
        <taxon>Rhizobium/Agrobacterium group</taxon>
        <taxon>Rhizobium</taxon>
    </lineage>
</organism>
<evidence type="ECO:0000313" key="8">
    <source>
        <dbReference type="Proteomes" id="UP000318939"/>
    </source>
</evidence>
<reference evidence="7 8" key="2">
    <citation type="journal article" date="2023" name="MicrobiologyOpen">
        <title>Genomics of the tumorigenes clade of the family Rhizobiaceae and description of Rhizobium rhododendri sp. nov.</title>
        <authorList>
            <person name="Kuzmanovic N."/>
            <person name="diCenzo G.C."/>
            <person name="Bunk B."/>
            <person name="Sproeer C."/>
            <person name="Fruehling A."/>
            <person name="Neumann-Schaal M."/>
            <person name="Overmann J."/>
            <person name="Smalla K."/>
        </authorList>
    </citation>
    <scope>NUCLEOTIDE SEQUENCE [LARGE SCALE GENOMIC DNA]</scope>
    <source>
        <strain evidence="8">rho-6.2</strain>
        <plasmid evidence="7 8">unnamed1</plasmid>
    </source>
</reference>
<dbReference type="RefSeq" id="WP_202617176.1">
    <property type="nucleotide sequence ID" value="NZ_CP117268.1"/>
</dbReference>
<dbReference type="InterPro" id="IPR016215">
    <property type="entry name" value="NTA_MOA"/>
</dbReference>
<dbReference type="EMBL" id="CP117268">
    <property type="protein sequence ID" value="WFS24971.1"/>
    <property type="molecule type" value="Genomic_DNA"/>
</dbReference>
<keyword evidence="3" id="KW-0560">Oxidoreductase</keyword>
<dbReference type="PANTHER" id="PTHR30011">
    <property type="entry name" value="ALKANESULFONATE MONOOXYGENASE-RELATED"/>
    <property type="match status" value="1"/>
</dbReference>
<evidence type="ECO:0000313" key="7">
    <source>
        <dbReference type="EMBL" id="WFS24971.1"/>
    </source>
</evidence>
<dbReference type="CDD" id="cd01095">
    <property type="entry name" value="Nitrilotriacetate_monoxgenase"/>
    <property type="match status" value="1"/>
</dbReference>
<evidence type="ECO:0000256" key="5">
    <source>
        <dbReference type="ARBA" id="ARBA00033748"/>
    </source>
</evidence>
<dbReference type="InterPro" id="IPR051260">
    <property type="entry name" value="Diverse_substr_monoxygenases"/>
</dbReference>
<keyword evidence="7" id="KW-0614">Plasmid</keyword>
<dbReference type="PANTHER" id="PTHR30011:SF16">
    <property type="entry name" value="C2H2 FINGER DOMAIN TRANSCRIPTION FACTOR (EUROFUNG)-RELATED"/>
    <property type="match status" value="1"/>
</dbReference>
<keyword evidence="8" id="KW-1185">Reference proteome</keyword>
<dbReference type="SUPFAM" id="SSF51679">
    <property type="entry name" value="Bacterial luciferase-like"/>
    <property type="match status" value="1"/>
</dbReference>
<dbReference type="NCBIfam" id="TIGR03860">
    <property type="entry name" value="FMN_nitrolo"/>
    <property type="match status" value="1"/>
</dbReference>
<dbReference type="PIRSF" id="PIRSF000337">
    <property type="entry name" value="NTA_MOA"/>
    <property type="match status" value="1"/>
</dbReference>
<accession>A0ABY8INV9</accession>
<keyword evidence="1" id="KW-0285">Flavoprotein</keyword>
<keyword evidence="2" id="KW-0288">FMN</keyword>
<geneLocation type="plasmid" evidence="7 8">
    <name>unnamed1</name>
</geneLocation>
<sequence length="450" mass="49023">MPRQLHLNLFVHGRGHHETAWRHPKSSPLALTDVDYYDELARKAEAAAFDAIFFADALAAGDGLSHAAGGGLEPITLLAALARSTSRIGLIATASTTYTEPFNLARQFASLDHISHGRVGWNIVTSWVTGAGPNFGYDQQIEHADRYERAFEFVDVVSKLWDSWADDAVLDDRDSGVFADASKLKRIDHKGKHHSVRGPLNIARPPQGRPVFIQAGSSDTGRRFAAEHAEAVFTAHLDKMSASAFYKDLKTRALAVGRSSDQIVILPGISATIGSTETEALRIAQDLNELSEPSVGLARLSNRFGGLDLSHLPLDGVLSPDDFPDPKTVQAAQSRAVSIVDIVRRERPTLRALLHGLAGARGHFATSGTPEQIADIIQDWFTTGAADGFNVMPPILPDQFDVFVAEVLPILRARGLFRTKYEGSTLREHLGLTRPESQYFGKAELRAKVS</sequence>
<evidence type="ECO:0000256" key="2">
    <source>
        <dbReference type="ARBA" id="ARBA00022643"/>
    </source>
</evidence>